<dbReference type="Gene3D" id="1.20.1290.10">
    <property type="entry name" value="AhpD-like"/>
    <property type="match status" value="1"/>
</dbReference>
<dbReference type="SUPFAM" id="SSF69118">
    <property type="entry name" value="AhpD-like"/>
    <property type="match status" value="1"/>
</dbReference>
<dbReference type="EMBL" id="UOGA01000190">
    <property type="protein sequence ID" value="VAX20886.1"/>
    <property type="molecule type" value="Genomic_DNA"/>
</dbReference>
<reference evidence="2" key="1">
    <citation type="submission" date="2018-06" db="EMBL/GenBank/DDBJ databases">
        <authorList>
            <person name="Zhirakovskaya E."/>
        </authorList>
    </citation>
    <scope>NUCLEOTIDE SEQUENCE</scope>
</reference>
<accession>A0A3B1BRF2</accession>
<name>A0A3B1BRF2_9ZZZZ</name>
<dbReference type="InterPro" id="IPR003779">
    <property type="entry name" value="CMD-like"/>
</dbReference>
<proteinExistence type="predicted"/>
<sequence>MSFAEEFKKLVDEKGDEAVEEMMGQLTELYGSPPLVTRVLAEDKLNFLTCILKDKAILHREDGPLNEKVTELLIISAATALRCEHCIEQHIQRAYELGVSKKAVLQTILIASAIAETSSWSTGFRKYRQVTAKFESKSKKSKD</sequence>
<gene>
    <name evidence="2" type="ORF">MNBD_NITROSPINAE04-305</name>
</gene>
<dbReference type="Pfam" id="PF02627">
    <property type="entry name" value="CMD"/>
    <property type="match status" value="1"/>
</dbReference>
<feature type="domain" description="Carboxymuconolactone decarboxylase-like" evidence="1">
    <location>
        <begin position="58"/>
        <end position="121"/>
    </location>
</feature>
<evidence type="ECO:0000313" key="2">
    <source>
        <dbReference type="EMBL" id="VAX20886.1"/>
    </source>
</evidence>
<organism evidence="2">
    <name type="scientific">hydrothermal vent metagenome</name>
    <dbReference type="NCBI Taxonomy" id="652676"/>
    <lineage>
        <taxon>unclassified sequences</taxon>
        <taxon>metagenomes</taxon>
        <taxon>ecological metagenomes</taxon>
    </lineage>
</organism>
<evidence type="ECO:0000259" key="1">
    <source>
        <dbReference type="Pfam" id="PF02627"/>
    </source>
</evidence>
<dbReference type="GO" id="GO:0051920">
    <property type="term" value="F:peroxiredoxin activity"/>
    <property type="evidence" value="ECO:0007669"/>
    <property type="project" value="InterPro"/>
</dbReference>
<dbReference type="AlphaFoldDB" id="A0A3B1BRF2"/>
<dbReference type="InterPro" id="IPR029032">
    <property type="entry name" value="AhpD-like"/>
</dbReference>
<protein>
    <recommendedName>
        <fullName evidence="1">Carboxymuconolactone decarboxylase-like domain-containing protein</fullName>
    </recommendedName>
</protein>